<name>A0A0C3QKT5_9AGAM</name>
<protein>
    <submittedName>
        <fullName evidence="2">Uncharacterized protein</fullName>
    </submittedName>
</protein>
<evidence type="ECO:0000256" key="1">
    <source>
        <dbReference type="SAM" id="MobiDB-lite"/>
    </source>
</evidence>
<feature type="region of interest" description="Disordered" evidence="1">
    <location>
        <begin position="68"/>
        <end position="90"/>
    </location>
</feature>
<dbReference type="Proteomes" id="UP000054248">
    <property type="component" value="Unassembled WGS sequence"/>
</dbReference>
<dbReference type="STRING" id="1051891.A0A0C3QKT5"/>
<evidence type="ECO:0000313" key="2">
    <source>
        <dbReference type="EMBL" id="KIO33190.1"/>
    </source>
</evidence>
<proteinExistence type="predicted"/>
<organism evidence="2 3">
    <name type="scientific">Tulasnella calospora MUT 4182</name>
    <dbReference type="NCBI Taxonomy" id="1051891"/>
    <lineage>
        <taxon>Eukaryota</taxon>
        <taxon>Fungi</taxon>
        <taxon>Dikarya</taxon>
        <taxon>Basidiomycota</taxon>
        <taxon>Agaricomycotina</taxon>
        <taxon>Agaricomycetes</taxon>
        <taxon>Cantharellales</taxon>
        <taxon>Tulasnellaceae</taxon>
        <taxon>Tulasnella</taxon>
    </lineage>
</organism>
<accession>A0A0C3QKT5</accession>
<sequence>MQELQAKYEHDRFGAIIRPPQPGAVAGAPREWRIKCYDCPGKVYTPGPEETLQNFEVHLKNKRHRENVNARVGNAAAPSSANPGGPPPGA</sequence>
<reference evidence="2 3" key="1">
    <citation type="submission" date="2014-04" db="EMBL/GenBank/DDBJ databases">
        <authorList>
            <consortium name="DOE Joint Genome Institute"/>
            <person name="Kuo A."/>
            <person name="Girlanda M."/>
            <person name="Perotto S."/>
            <person name="Kohler A."/>
            <person name="Nagy L.G."/>
            <person name="Floudas D."/>
            <person name="Copeland A."/>
            <person name="Barry K.W."/>
            <person name="Cichocki N."/>
            <person name="Veneault-Fourrey C."/>
            <person name="LaButti K."/>
            <person name="Lindquist E.A."/>
            <person name="Lipzen A."/>
            <person name="Lundell T."/>
            <person name="Morin E."/>
            <person name="Murat C."/>
            <person name="Sun H."/>
            <person name="Tunlid A."/>
            <person name="Henrissat B."/>
            <person name="Grigoriev I.V."/>
            <person name="Hibbett D.S."/>
            <person name="Martin F."/>
            <person name="Nordberg H.P."/>
            <person name="Cantor M.N."/>
            <person name="Hua S.X."/>
        </authorList>
    </citation>
    <scope>NUCLEOTIDE SEQUENCE [LARGE SCALE GENOMIC DNA]</scope>
    <source>
        <strain evidence="2 3">MUT 4182</strain>
    </source>
</reference>
<evidence type="ECO:0000313" key="3">
    <source>
        <dbReference type="Proteomes" id="UP000054248"/>
    </source>
</evidence>
<gene>
    <name evidence="2" type="ORF">M407DRAFT_65895</name>
</gene>
<reference evidence="3" key="2">
    <citation type="submission" date="2015-01" db="EMBL/GenBank/DDBJ databases">
        <title>Evolutionary Origins and Diversification of the Mycorrhizal Mutualists.</title>
        <authorList>
            <consortium name="DOE Joint Genome Institute"/>
            <consortium name="Mycorrhizal Genomics Consortium"/>
            <person name="Kohler A."/>
            <person name="Kuo A."/>
            <person name="Nagy L.G."/>
            <person name="Floudas D."/>
            <person name="Copeland A."/>
            <person name="Barry K.W."/>
            <person name="Cichocki N."/>
            <person name="Veneault-Fourrey C."/>
            <person name="LaButti K."/>
            <person name="Lindquist E.A."/>
            <person name="Lipzen A."/>
            <person name="Lundell T."/>
            <person name="Morin E."/>
            <person name="Murat C."/>
            <person name="Riley R."/>
            <person name="Ohm R."/>
            <person name="Sun H."/>
            <person name="Tunlid A."/>
            <person name="Henrissat B."/>
            <person name="Grigoriev I.V."/>
            <person name="Hibbett D.S."/>
            <person name="Martin F."/>
        </authorList>
    </citation>
    <scope>NUCLEOTIDE SEQUENCE [LARGE SCALE GENOMIC DNA]</scope>
    <source>
        <strain evidence="3">MUT 4182</strain>
    </source>
</reference>
<dbReference type="AlphaFoldDB" id="A0A0C3QKT5"/>
<feature type="compositionally biased region" description="Low complexity" evidence="1">
    <location>
        <begin position="73"/>
        <end position="83"/>
    </location>
</feature>
<dbReference type="OrthoDB" id="515064at2759"/>
<dbReference type="EMBL" id="KN822950">
    <property type="protein sequence ID" value="KIO33190.1"/>
    <property type="molecule type" value="Genomic_DNA"/>
</dbReference>
<dbReference type="HOGENOM" id="CLU_180249_0_0_1"/>
<keyword evidence="3" id="KW-1185">Reference proteome</keyword>